<proteinExistence type="predicted"/>
<keyword evidence="3" id="KW-1185">Reference proteome</keyword>
<feature type="region of interest" description="Disordered" evidence="1">
    <location>
        <begin position="53"/>
        <end position="72"/>
    </location>
</feature>
<dbReference type="AlphaFoldDB" id="A0AAE0FZH4"/>
<feature type="region of interest" description="Disordered" evidence="1">
    <location>
        <begin position="401"/>
        <end position="447"/>
    </location>
</feature>
<evidence type="ECO:0000313" key="2">
    <source>
        <dbReference type="EMBL" id="KAK3268628.1"/>
    </source>
</evidence>
<comment type="caution">
    <text evidence="2">The sequence shown here is derived from an EMBL/GenBank/DDBJ whole genome shotgun (WGS) entry which is preliminary data.</text>
</comment>
<evidence type="ECO:0000256" key="1">
    <source>
        <dbReference type="SAM" id="MobiDB-lite"/>
    </source>
</evidence>
<sequence>MEVHFLTTDASTHNFEARVDAGKLHKATSSRHHDTAKPKGPLRLAPIKGNWERSTQVQYKPEPMSRSEGVNDSIDRSLQTTGAKRAKQMKLTLQPEIPHGMSDSFFVGGLRQRTYFPGGKKPENEPQELGTGNAGVLKPTRSLSPGHAKLVEARPLRGIHCKDTPTVSSSGRLDGSGKLRALTGRRTHQSMSSSFQAPDRDTKGLKNSIQSLKRELAQLGVKINEDGHEVVRFDNELMATSQRQWADGMPVNEEGSFTTWPGHLIRRRPALTLQERLSTNQNEGQGMKATVTKHLQKQAQRQLQEEHDDVMALKWNVSSSDPKRQKYLSASPEIPVLSIGKLNRPIVTKTGVISEEIQSNESGRALLKRVSRQQPKIVKDPRDIDSLDCTVPDTAFPPDIKISTTPLASDNGHIKTPRRLPFRFTSRIADDDQPASATSIPESEDFE</sequence>
<reference evidence="2 3" key="1">
    <citation type="journal article" date="2015" name="Genome Biol. Evol.">
        <title>Comparative Genomics of a Bacterivorous Green Alga Reveals Evolutionary Causalities and Consequences of Phago-Mixotrophic Mode of Nutrition.</title>
        <authorList>
            <person name="Burns J.A."/>
            <person name="Paasch A."/>
            <person name="Narechania A."/>
            <person name="Kim E."/>
        </authorList>
    </citation>
    <scope>NUCLEOTIDE SEQUENCE [LARGE SCALE GENOMIC DNA]</scope>
    <source>
        <strain evidence="2 3">PLY_AMNH</strain>
    </source>
</reference>
<protein>
    <submittedName>
        <fullName evidence="2">Uncharacterized protein</fullName>
    </submittedName>
</protein>
<name>A0AAE0FZH4_9CHLO</name>
<evidence type="ECO:0000313" key="3">
    <source>
        <dbReference type="Proteomes" id="UP001190700"/>
    </source>
</evidence>
<feature type="region of interest" description="Disordered" evidence="1">
    <location>
        <begin position="22"/>
        <end position="46"/>
    </location>
</feature>
<gene>
    <name evidence="2" type="ORF">CYMTET_22878</name>
</gene>
<feature type="region of interest" description="Disordered" evidence="1">
    <location>
        <begin position="162"/>
        <end position="203"/>
    </location>
</feature>
<feature type="region of interest" description="Disordered" evidence="1">
    <location>
        <begin position="119"/>
        <end position="143"/>
    </location>
</feature>
<accession>A0AAE0FZH4</accession>
<organism evidence="2 3">
    <name type="scientific">Cymbomonas tetramitiformis</name>
    <dbReference type="NCBI Taxonomy" id="36881"/>
    <lineage>
        <taxon>Eukaryota</taxon>
        <taxon>Viridiplantae</taxon>
        <taxon>Chlorophyta</taxon>
        <taxon>Pyramimonadophyceae</taxon>
        <taxon>Pyramimonadales</taxon>
        <taxon>Pyramimonadaceae</taxon>
        <taxon>Cymbomonas</taxon>
    </lineage>
</organism>
<dbReference type="EMBL" id="LGRX02011706">
    <property type="protein sequence ID" value="KAK3268628.1"/>
    <property type="molecule type" value="Genomic_DNA"/>
</dbReference>
<dbReference type="Proteomes" id="UP001190700">
    <property type="component" value="Unassembled WGS sequence"/>
</dbReference>